<evidence type="ECO:0000313" key="2">
    <source>
        <dbReference type="Proteomes" id="UP000669317"/>
    </source>
</evidence>
<keyword evidence="2" id="KW-1185">Reference proteome</keyword>
<accession>A0ABS3ZXE0</accession>
<protein>
    <submittedName>
        <fullName evidence="1">Uncharacterized protein</fullName>
    </submittedName>
</protein>
<dbReference type="Proteomes" id="UP000669317">
    <property type="component" value="Unassembled WGS sequence"/>
</dbReference>
<sequence>MEDEKTRLLAEAQRCRRLAASITDPEVIQRLTALAEEYERRANASDPRDGKD</sequence>
<proteinExistence type="predicted"/>
<organism evidence="1 2">
    <name type="scientific">Bradyrhizobium vignae</name>
    <dbReference type="NCBI Taxonomy" id="1549949"/>
    <lineage>
        <taxon>Bacteria</taxon>
        <taxon>Pseudomonadati</taxon>
        <taxon>Pseudomonadota</taxon>
        <taxon>Alphaproteobacteria</taxon>
        <taxon>Hyphomicrobiales</taxon>
        <taxon>Nitrobacteraceae</taxon>
        <taxon>Bradyrhizobium</taxon>
    </lineage>
</organism>
<name>A0ABS3ZXE0_9BRAD</name>
<comment type="caution">
    <text evidence="1">The sequence shown here is derived from an EMBL/GenBank/DDBJ whole genome shotgun (WGS) entry which is preliminary data.</text>
</comment>
<dbReference type="RefSeq" id="WP_209295404.1">
    <property type="nucleotide sequence ID" value="NZ_JAGIKT010000038.1"/>
</dbReference>
<reference evidence="1 2" key="1">
    <citation type="submission" date="2021-03" db="EMBL/GenBank/DDBJ databases">
        <title>Genome Sequence of Bradyrhizobium vignae strain ISRA400.</title>
        <authorList>
            <person name="Tisa L.S."/>
            <person name="Svistoonoff S."/>
            <person name="Hocher V."/>
            <person name="Fall S."/>
            <person name="Zaiya A."/>
            <person name="Naing D."/>
            <person name="Niang N."/>
            <person name="Diouf A."/>
            <person name="Dasylva M.C."/>
            <person name="Toure O."/>
            <person name="Gueye M."/>
            <person name="Gully D."/>
            <person name="Tisseyre P."/>
            <person name="Simpson S."/>
            <person name="Morris K."/>
            <person name="Thomas W.K."/>
        </authorList>
    </citation>
    <scope>NUCLEOTIDE SEQUENCE [LARGE SCALE GENOMIC DNA]</scope>
    <source>
        <strain evidence="1 2">ISRA400</strain>
    </source>
</reference>
<gene>
    <name evidence="1" type="ORF">JWS04_17340</name>
</gene>
<evidence type="ECO:0000313" key="1">
    <source>
        <dbReference type="EMBL" id="MBP0112817.1"/>
    </source>
</evidence>
<dbReference type="EMBL" id="JAGIKT010000038">
    <property type="protein sequence ID" value="MBP0112817.1"/>
    <property type="molecule type" value="Genomic_DNA"/>
</dbReference>